<feature type="region of interest" description="Disordered" evidence="1">
    <location>
        <begin position="1"/>
        <end position="25"/>
    </location>
</feature>
<sequence>MNRPEKATRSHGKPSDDDAETTGLGLPVSLKRQIESYAVMHHMTPTQVLAEGMKLLLKQEALQQGRMNRAKPKARPCNKPFDAEERQYLCGLDAVDECGEKRITWNRYFIRYVEYELELGARPVDVFRSAGVGPEVIGRKRIERCVSRWRRQAAKERNEQ</sequence>
<name>A0AAJ1PAR9_9BIFI</name>
<comment type="caution">
    <text evidence="2">The sequence shown here is derived from an EMBL/GenBank/DDBJ whole genome shotgun (WGS) entry which is preliminary data.</text>
</comment>
<protein>
    <submittedName>
        <fullName evidence="2">Uncharacterized protein</fullName>
    </submittedName>
</protein>
<dbReference type="RefSeq" id="WP_226598092.1">
    <property type="nucleotide sequence ID" value="NZ_JAOPMD010000014.1"/>
</dbReference>
<feature type="compositionally biased region" description="Basic and acidic residues" evidence="1">
    <location>
        <begin position="1"/>
        <end position="16"/>
    </location>
</feature>
<dbReference type="EMBL" id="JAOPMD010000014">
    <property type="protein sequence ID" value="MDH7899824.1"/>
    <property type="molecule type" value="Genomic_DNA"/>
</dbReference>
<evidence type="ECO:0000256" key="1">
    <source>
        <dbReference type="SAM" id="MobiDB-lite"/>
    </source>
</evidence>
<dbReference type="Proteomes" id="UP001157379">
    <property type="component" value="Unassembled WGS sequence"/>
</dbReference>
<reference evidence="2" key="1">
    <citation type="journal article" date="2023" name="Gut Microbes">
        <title>Characterization of Bifidobacterium kashiwanohense that utilizes both milk- and plant-derived oligosaccharides.</title>
        <authorList>
            <person name="Orihara K."/>
            <person name="Yahagi K."/>
            <person name="Saito Y."/>
            <person name="Watanabe Y."/>
            <person name="Sasai T."/>
            <person name="Hara T."/>
            <person name="Tsukuda N."/>
            <person name="Oki K."/>
            <person name="Fujimoto J."/>
            <person name="Matsuki T."/>
        </authorList>
    </citation>
    <scope>NUCLEOTIDE SEQUENCE</scope>
    <source>
        <strain evidence="2">YIT 13057</strain>
    </source>
</reference>
<accession>A0AAJ1PAR9</accession>
<gene>
    <name evidence="2" type="ORF">OB936_06375</name>
</gene>
<reference evidence="2" key="2">
    <citation type="submission" date="2023-04" db="EMBL/GenBank/DDBJ databases">
        <authorList>
            <person name="Orihara K."/>
        </authorList>
    </citation>
    <scope>NUCLEOTIDE SEQUENCE</scope>
    <source>
        <strain evidence="2">YIT 13057</strain>
    </source>
</reference>
<organism evidence="2 3">
    <name type="scientific">Bifidobacterium catenulatum subsp. kashiwanohense</name>
    <dbReference type="NCBI Taxonomy" id="630129"/>
    <lineage>
        <taxon>Bacteria</taxon>
        <taxon>Bacillati</taxon>
        <taxon>Actinomycetota</taxon>
        <taxon>Actinomycetes</taxon>
        <taxon>Bifidobacteriales</taxon>
        <taxon>Bifidobacteriaceae</taxon>
        <taxon>Bifidobacterium</taxon>
    </lineage>
</organism>
<evidence type="ECO:0000313" key="3">
    <source>
        <dbReference type="Proteomes" id="UP001157379"/>
    </source>
</evidence>
<proteinExistence type="predicted"/>
<evidence type="ECO:0000313" key="2">
    <source>
        <dbReference type="EMBL" id="MDH7899824.1"/>
    </source>
</evidence>
<dbReference type="AlphaFoldDB" id="A0AAJ1PAR9"/>